<evidence type="ECO:0000313" key="17">
    <source>
        <dbReference type="Proteomes" id="UP000694424"/>
    </source>
</evidence>
<dbReference type="GO" id="GO:0007268">
    <property type="term" value="P:chemical synaptic transmission"/>
    <property type="evidence" value="ECO:0007669"/>
    <property type="project" value="TreeGrafter"/>
</dbReference>
<evidence type="ECO:0000256" key="5">
    <source>
        <dbReference type="ARBA" id="ARBA00023040"/>
    </source>
</evidence>
<keyword evidence="17" id="KW-1185">Reference proteome</keyword>
<dbReference type="Gene3D" id="1.20.1070.10">
    <property type="entry name" value="Rhodopsin 7-helix transmembrane proteins"/>
    <property type="match status" value="1"/>
</dbReference>
<dbReference type="GO" id="GO:0010647">
    <property type="term" value="P:positive regulation of cell communication"/>
    <property type="evidence" value="ECO:0007669"/>
    <property type="project" value="UniProtKB-ARBA"/>
</dbReference>
<dbReference type="GO" id="GO:0007187">
    <property type="term" value="P:G protein-coupled receptor signaling pathway, coupled to cyclic nucleotide second messenger"/>
    <property type="evidence" value="ECO:0007669"/>
    <property type="project" value="TreeGrafter"/>
</dbReference>
<evidence type="ECO:0000259" key="15">
    <source>
        <dbReference type="PROSITE" id="PS50262"/>
    </source>
</evidence>
<protein>
    <recommendedName>
        <fullName evidence="11">5-hydroxytryptamine receptor 6</fullName>
    </recommendedName>
    <alternativeName>
        <fullName evidence="12">Serotonin receptor 6</fullName>
    </alternativeName>
</protein>
<evidence type="ECO:0000256" key="13">
    <source>
        <dbReference type="RuleBase" id="RU000688"/>
    </source>
</evidence>
<evidence type="ECO:0000256" key="1">
    <source>
        <dbReference type="ARBA" id="ARBA00004651"/>
    </source>
</evidence>
<keyword evidence="3 13" id="KW-0812">Transmembrane</keyword>
<evidence type="ECO:0000256" key="2">
    <source>
        <dbReference type="ARBA" id="ARBA00022475"/>
    </source>
</evidence>
<evidence type="ECO:0000256" key="7">
    <source>
        <dbReference type="ARBA" id="ARBA00023157"/>
    </source>
</evidence>
<name>A0A8B9Q876_APTOW</name>
<reference evidence="16" key="2">
    <citation type="submission" date="2025-09" db="UniProtKB">
        <authorList>
            <consortium name="Ensembl"/>
        </authorList>
    </citation>
    <scope>IDENTIFICATION</scope>
</reference>
<feature type="transmembrane region" description="Helical" evidence="14">
    <location>
        <begin position="191"/>
        <end position="212"/>
    </location>
</feature>
<keyword evidence="6 14" id="KW-0472">Membrane</keyword>
<sequence>MEGDLGAPNASVLGERSLLAGSSWVAAFLCFIILLTTAGNFLLILLIVTQRSLRNTSNYFLVSLFMSDLMVGLVVMPPAMLNQLYGRWVLRGDFCSLWYSFDVMCCSASILNLCLISLDRYLLIICPLKYKLRMTSCRALWLILATWTLAALASFLPIKMGWHELEFEARPPNATSRGEEDQCRLLVSLPYALVASCLTFFLPSAAISFTYCRILLAARKQAVQVASLASNVATAAATAEPSAQVTRAQPGLLGGRRFANKHSKKVLKASLTLGILLGMFFVAWLPFFVANVAQAVCGCVPAAFFDVLTWLGYCNSTMNPIIYPLFMRDFKRAMGKYLPCCRRPGEPRPSAISLSMRNSNSGPRMATSLKNVLTLQAETDSVDSAAGQVNEHGLLPAGDGPLAPGAHLGNLFDGEPVDGELRCARLGAPVA</sequence>
<evidence type="ECO:0000256" key="3">
    <source>
        <dbReference type="ARBA" id="ARBA00022692"/>
    </source>
</evidence>
<dbReference type="Proteomes" id="UP000694424">
    <property type="component" value="Unplaced"/>
</dbReference>
<dbReference type="GO" id="GO:0004993">
    <property type="term" value="F:G protein-coupled serotonin receptor activity"/>
    <property type="evidence" value="ECO:0007669"/>
    <property type="project" value="InterPro"/>
</dbReference>
<dbReference type="PANTHER" id="PTHR24247:SF236">
    <property type="entry name" value="5-HYDROXYTRYPTAMINE RECEPTOR 6"/>
    <property type="match status" value="1"/>
</dbReference>
<keyword evidence="9 13" id="KW-0807">Transducer</keyword>
<evidence type="ECO:0000256" key="4">
    <source>
        <dbReference type="ARBA" id="ARBA00022989"/>
    </source>
</evidence>
<dbReference type="Ensembl" id="ENSAOWT00000020238.1">
    <property type="protein sequence ID" value="ENSAOWP00000017842.1"/>
    <property type="gene ID" value="ENSAOWG00000012182.1"/>
</dbReference>
<evidence type="ECO:0000256" key="12">
    <source>
        <dbReference type="ARBA" id="ARBA00080933"/>
    </source>
</evidence>
<dbReference type="GO" id="GO:0005886">
    <property type="term" value="C:plasma membrane"/>
    <property type="evidence" value="ECO:0007669"/>
    <property type="project" value="UniProtKB-SubCell"/>
</dbReference>
<feature type="transmembrane region" description="Helical" evidence="14">
    <location>
        <begin position="24"/>
        <end position="47"/>
    </location>
</feature>
<evidence type="ECO:0000256" key="6">
    <source>
        <dbReference type="ARBA" id="ARBA00023136"/>
    </source>
</evidence>
<dbReference type="GO" id="GO:0030425">
    <property type="term" value="C:dendrite"/>
    <property type="evidence" value="ECO:0007669"/>
    <property type="project" value="TreeGrafter"/>
</dbReference>
<dbReference type="GO" id="GO:0023056">
    <property type="term" value="P:positive regulation of signaling"/>
    <property type="evidence" value="ECO:0007669"/>
    <property type="project" value="UniProtKB-ARBA"/>
</dbReference>
<keyword evidence="5 13" id="KW-0297">G-protein coupled receptor</keyword>
<dbReference type="InterPro" id="IPR002232">
    <property type="entry name" value="5HT6_rcpt"/>
</dbReference>
<accession>A0A8B9Q876</accession>
<evidence type="ECO:0000313" key="16">
    <source>
        <dbReference type="Ensembl" id="ENSAOWP00000017842.1"/>
    </source>
</evidence>
<dbReference type="Pfam" id="PF00001">
    <property type="entry name" value="7tm_1"/>
    <property type="match status" value="1"/>
</dbReference>
<dbReference type="SMART" id="SM01381">
    <property type="entry name" value="7TM_GPCR_Srsx"/>
    <property type="match status" value="1"/>
</dbReference>
<proteinExistence type="inferred from homology"/>
<organism evidence="16 17">
    <name type="scientific">Apteryx owenii</name>
    <name type="common">Little spotted kiwi</name>
    <dbReference type="NCBI Taxonomy" id="8824"/>
    <lineage>
        <taxon>Eukaryota</taxon>
        <taxon>Metazoa</taxon>
        <taxon>Chordata</taxon>
        <taxon>Craniata</taxon>
        <taxon>Vertebrata</taxon>
        <taxon>Euteleostomi</taxon>
        <taxon>Archelosauria</taxon>
        <taxon>Archosauria</taxon>
        <taxon>Dinosauria</taxon>
        <taxon>Saurischia</taxon>
        <taxon>Theropoda</taxon>
        <taxon>Coelurosauria</taxon>
        <taxon>Aves</taxon>
        <taxon>Palaeognathae</taxon>
        <taxon>Apterygiformes</taxon>
        <taxon>Apterygidae</taxon>
        <taxon>Apteryx</taxon>
    </lineage>
</organism>
<dbReference type="GO" id="GO:0045202">
    <property type="term" value="C:synapse"/>
    <property type="evidence" value="ECO:0007669"/>
    <property type="project" value="GOC"/>
</dbReference>
<comment type="function">
    <text evidence="10">G-protein coupled receptor for 5-hydroxytryptamine (serotonin), a biogenic hormone that functions as a neurotransmitter, a hormone and a mitogen. Also has a high affinity for tricyclic psychotropic drugs. Ligand binding causes a conformation change that triggers signaling via guanine nucleotide-binding proteins (G proteins) and modulates the activity of downstream effectors. HTR6 is coupled to G(s) G alpha proteins and mediates activation of adenylate cyclase activity. Controls pyramidal neurons migration during corticogenesis, through the regulation of CDK5 activity. Is an activator of mTOR signaling.</text>
</comment>
<keyword evidence="4 14" id="KW-1133">Transmembrane helix</keyword>
<evidence type="ECO:0000256" key="8">
    <source>
        <dbReference type="ARBA" id="ARBA00023170"/>
    </source>
</evidence>
<dbReference type="PROSITE" id="PS00237">
    <property type="entry name" value="G_PROTEIN_RECEP_F1_1"/>
    <property type="match status" value="1"/>
</dbReference>
<feature type="transmembrane region" description="Helical" evidence="14">
    <location>
        <begin position="97"/>
        <end position="118"/>
    </location>
</feature>
<dbReference type="PANTHER" id="PTHR24247">
    <property type="entry name" value="5-HYDROXYTRYPTAMINE RECEPTOR"/>
    <property type="match status" value="1"/>
</dbReference>
<dbReference type="AlphaFoldDB" id="A0A8B9Q876"/>
<keyword evidence="8 13" id="KW-0675">Receptor</keyword>
<dbReference type="FunFam" id="1.20.1070.10:FF:000148">
    <property type="entry name" value="5-hydroxytryptamine receptor 6"/>
    <property type="match status" value="1"/>
</dbReference>
<reference evidence="16" key="1">
    <citation type="submission" date="2025-08" db="UniProtKB">
        <authorList>
            <consortium name="Ensembl"/>
        </authorList>
    </citation>
    <scope>IDENTIFICATION</scope>
</reference>
<comment type="similarity">
    <text evidence="13">Belongs to the G-protein coupled receptor 1 family.</text>
</comment>
<dbReference type="InterPro" id="IPR000276">
    <property type="entry name" value="GPCR_Rhodpsn"/>
</dbReference>
<dbReference type="PRINTS" id="PR00237">
    <property type="entry name" value="GPCRRHODOPSN"/>
</dbReference>
<feature type="domain" description="G-protein coupled receptors family 1 profile" evidence="15">
    <location>
        <begin position="39"/>
        <end position="323"/>
    </location>
</feature>
<evidence type="ECO:0000256" key="14">
    <source>
        <dbReference type="SAM" id="Phobius"/>
    </source>
</evidence>
<evidence type="ECO:0000256" key="11">
    <source>
        <dbReference type="ARBA" id="ARBA00068005"/>
    </source>
</evidence>
<dbReference type="GO" id="GO:0007188">
    <property type="term" value="P:adenylate cyclase-modulating G protein-coupled receptor signaling pathway"/>
    <property type="evidence" value="ECO:0007669"/>
    <property type="project" value="TreeGrafter"/>
</dbReference>
<evidence type="ECO:0000256" key="10">
    <source>
        <dbReference type="ARBA" id="ARBA00059774"/>
    </source>
</evidence>
<dbReference type="InterPro" id="IPR017452">
    <property type="entry name" value="GPCR_Rhodpsn_7TM"/>
</dbReference>
<evidence type="ECO:0000256" key="9">
    <source>
        <dbReference type="ARBA" id="ARBA00023224"/>
    </source>
</evidence>
<keyword evidence="2" id="KW-1003">Cell membrane</keyword>
<feature type="transmembrane region" description="Helical" evidence="14">
    <location>
        <begin position="139"/>
        <end position="158"/>
    </location>
</feature>
<dbReference type="PRINTS" id="PR01102">
    <property type="entry name" value="5HT6RECEPTR"/>
</dbReference>
<comment type="subcellular location">
    <subcellularLocation>
        <location evidence="1">Cell membrane</location>
        <topology evidence="1">Multi-pass membrane protein</topology>
    </subcellularLocation>
</comment>
<dbReference type="GO" id="GO:0030594">
    <property type="term" value="F:neurotransmitter receptor activity"/>
    <property type="evidence" value="ECO:0007669"/>
    <property type="project" value="TreeGrafter"/>
</dbReference>
<dbReference type="PROSITE" id="PS50262">
    <property type="entry name" value="G_PROTEIN_RECEP_F1_2"/>
    <property type="match status" value="1"/>
</dbReference>
<feature type="transmembrane region" description="Helical" evidence="14">
    <location>
        <begin position="59"/>
        <end position="77"/>
    </location>
</feature>
<keyword evidence="7" id="KW-1015">Disulfide bond</keyword>
<dbReference type="CDD" id="cd15054">
    <property type="entry name" value="7tmA_5-HT6"/>
    <property type="match status" value="1"/>
</dbReference>
<dbReference type="SUPFAM" id="SSF81321">
    <property type="entry name" value="Family A G protein-coupled receptor-like"/>
    <property type="match status" value="1"/>
</dbReference>
<feature type="transmembrane region" description="Helical" evidence="14">
    <location>
        <begin position="266"/>
        <end position="287"/>
    </location>
</feature>